<keyword evidence="8" id="KW-0966">Cell projection</keyword>
<dbReference type="GO" id="GO:0005930">
    <property type="term" value="C:axoneme"/>
    <property type="evidence" value="ECO:0007669"/>
    <property type="project" value="TreeGrafter"/>
</dbReference>
<evidence type="ECO:0000313" key="13">
    <source>
        <dbReference type="RefSeq" id="XP_014374457.1"/>
    </source>
</evidence>
<comment type="similarity">
    <text evidence="3">Belongs to the CFAP36 family.</text>
</comment>
<feature type="domain" description="BART" evidence="11">
    <location>
        <begin position="11"/>
        <end position="123"/>
    </location>
</feature>
<keyword evidence="12" id="KW-1185">Reference proteome</keyword>
<accession>A0A1U8CZH3</accession>
<dbReference type="PANTHER" id="PTHR21532:SF0">
    <property type="entry name" value="CILIA- AND FLAGELLA-ASSOCIATED PROTEIN 36"/>
    <property type="match status" value="1"/>
</dbReference>
<dbReference type="STRING" id="38654.A0A1U8CZH3"/>
<organism evidence="12 13">
    <name type="scientific">Alligator sinensis</name>
    <name type="common">Chinese alligator</name>
    <dbReference type="NCBI Taxonomy" id="38654"/>
    <lineage>
        <taxon>Eukaryota</taxon>
        <taxon>Metazoa</taxon>
        <taxon>Chordata</taxon>
        <taxon>Craniata</taxon>
        <taxon>Vertebrata</taxon>
        <taxon>Euteleostomi</taxon>
        <taxon>Archelosauria</taxon>
        <taxon>Archosauria</taxon>
        <taxon>Crocodylia</taxon>
        <taxon>Alligatoridae</taxon>
        <taxon>Alligatorinae</taxon>
        <taxon>Alligator</taxon>
    </lineage>
</organism>
<evidence type="ECO:0000256" key="6">
    <source>
        <dbReference type="ARBA" id="ARBA00023054"/>
    </source>
</evidence>
<reference evidence="13" key="1">
    <citation type="submission" date="2025-08" db="UniProtKB">
        <authorList>
            <consortium name="RefSeq"/>
        </authorList>
    </citation>
    <scope>IDENTIFICATION</scope>
</reference>
<evidence type="ECO:0000256" key="5">
    <source>
        <dbReference type="ARBA" id="ARBA00022490"/>
    </source>
</evidence>
<feature type="compositionally biased region" description="Basic and acidic residues" evidence="10">
    <location>
        <begin position="170"/>
        <end position="190"/>
    </location>
</feature>
<feature type="region of interest" description="Disordered" evidence="10">
    <location>
        <begin position="170"/>
        <end position="201"/>
    </location>
</feature>
<dbReference type="CTD" id="112942"/>
<evidence type="ECO:0000256" key="8">
    <source>
        <dbReference type="ARBA" id="ARBA00023273"/>
    </source>
</evidence>
<keyword evidence="13" id="KW-0282">Flagellum</keyword>
<feature type="compositionally biased region" description="Basic and acidic residues" evidence="10">
    <location>
        <begin position="229"/>
        <end position="250"/>
    </location>
</feature>
<gene>
    <name evidence="13" type="primary">CFAP36</name>
</gene>
<feature type="compositionally biased region" description="Basic and acidic residues" evidence="10">
    <location>
        <begin position="327"/>
        <end position="345"/>
    </location>
</feature>
<evidence type="ECO:0000259" key="11">
    <source>
        <dbReference type="Pfam" id="PF11527"/>
    </source>
</evidence>
<protein>
    <recommendedName>
        <fullName evidence="4">Cilia- and flagella-associated protein 36</fullName>
    </recommendedName>
    <alternativeName>
        <fullName evidence="9">Coiled-coil domain-containing protein 104</fullName>
    </alternativeName>
</protein>
<dbReference type="PANTHER" id="PTHR21532">
    <property type="entry name" value="PHOSPHODIESTERASE HL"/>
    <property type="match status" value="1"/>
</dbReference>
<dbReference type="GO" id="GO:0097546">
    <property type="term" value="C:ciliary base"/>
    <property type="evidence" value="ECO:0007669"/>
    <property type="project" value="TreeGrafter"/>
</dbReference>
<dbReference type="Proteomes" id="UP000189705">
    <property type="component" value="Unplaced"/>
</dbReference>
<dbReference type="OrthoDB" id="272687at2759"/>
<evidence type="ECO:0000256" key="2">
    <source>
        <dbReference type="ARBA" id="ARBA00004496"/>
    </source>
</evidence>
<feature type="region of interest" description="Disordered" evidence="10">
    <location>
        <begin position="310"/>
        <end position="345"/>
    </location>
</feature>
<dbReference type="KEGG" id="asn:102378769"/>
<evidence type="ECO:0000256" key="9">
    <source>
        <dbReference type="ARBA" id="ARBA00031593"/>
    </source>
</evidence>
<dbReference type="Gene3D" id="1.20.1520.10">
    <property type="entry name" value="ADP-ribosylation factor-like 2-binding protein, domain"/>
    <property type="match status" value="1"/>
</dbReference>
<evidence type="ECO:0000256" key="3">
    <source>
        <dbReference type="ARBA" id="ARBA00007460"/>
    </source>
</evidence>
<evidence type="ECO:0000256" key="10">
    <source>
        <dbReference type="SAM" id="MobiDB-lite"/>
    </source>
</evidence>
<dbReference type="AlphaFoldDB" id="A0A1U8CZH3"/>
<dbReference type="RefSeq" id="XP_014374457.1">
    <property type="nucleotide sequence ID" value="XM_014518971.2"/>
</dbReference>
<dbReference type="GeneID" id="102378769"/>
<dbReference type="InterPro" id="IPR042541">
    <property type="entry name" value="BART_sf"/>
</dbReference>
<dbReference type="Pfam" id="PF11527">
    <property type="entry name" value="ARL2_Bind_BART"/>
    <property type="match status" value="1"/>
</dbReference>
<feature type="region of interest" description="Disordered" evidence="10">
    <location>
        <begin position="229"/>
        <end position="290"/>
    </location>
</feature>
<dbReference type="eggNOG" id="KOG4511">
    <property type="taxonomic scope" value="Eukaryota"/>
</dbReference>
<evidence type="ECO:0000313" key="12">
    <source>
        <dbReference type="Proteomes" id="UP000189705"/>
    </source>
</evidence>
<proteinExistence type="inferred from homology"/>
<dbReference type="InterPro" id="IPR023379">
    <property type="entry name" value="BART_dom"/>
</dbReference>
<keyword evidence="7" id="KW-0969">Cilium</keyword>
<evidence type="ECO:0000256" key="1">
    <source>
        <dbReference type="ARBA" id="ARBA00004138"/>
    </source>
</evidence>
<dbReference type="InterPro" id="IPR038888">
    <property type="entry name" value="CFAP36"/>
</dbReference>
<evidence type="ECO:0000256" key="7">
    <source>
        <dbReference type="ARBA" id="ARBA00023069"/>
    </source>
</evidence>
<comment type="subcellular location">
    <subcellularLocation>
        <location evidence="1">Cell projection</location>
        <location evidence="1">Cilium</location>
    </subcellularLocation>
    <subcellularLocation>
        <location evidence="2">Cytoplasm</location>
    </subcellularLocation>
</comment>
<keyword evidence="5" id="KW-0963">Cytoplasm</keyword>
<evidence type="ECO:0000256" key="4">
    <source>
        <dbReference type="ARBA" id="ARBA00021815"/>
    </source>
</evidence>
<sequence>MATEGEAEAEADWVVDSLVAFLRGPVWSGPVLEFMEQKCAVFDDEEESKLSYTDIHQEYKILVEKLLAGYLKEVGINEEKFQEACSSPLAKSHTSQVILQPVLAAEDFRLFKEMMVQKNIEMQLQAIRVIKERNGVLPGCLTDGSDVFTEIEQQEMQILREVLRRSKEEYEIEQDKKRTKESKEHDKPKSADVTYNRPGYSSEAAKVKESLENVERVDDFEEIAKLSLEETQKSTREKLRPVQRPIREPEPPPELATTKVKEETKKKATGSCSENVTGEAGTEGRNLSELGVHELKQREDYLKQKRDVLMAMKKESRSNVQSPSNTDQKEEALSPKEEMSEEEKQRLLLKRRMLAAKLKEEVINKR</sequence>
<name>A0A1U8CZH3_ALLSI</name>
<dbReference type="InParanoid" id="A0A1U8CZH3"/>
<keyword evidence="6" id="KW-0175">Coiled coil</keyword>